<dbReference type="Gene3D" id="1.25.40.10">
    <property type="entry name" value="Tetratricopeptide repeat domain"/>
    <property type="match status" value="1"/>
</dbReference>
<sequence>MIDELQKAKDLMDNGQYMPAVEILQNIRELPVKSEKYRLLFMSYCWCNLGEYQWSVNIANDLLQKDRHNELASQIKYLSYCGLKDFDRALEEIIRFLSLNEADLYKITLEELLSDIKNGFINEQTIISTIKKLALKNNCLK</sequence>
<dbReference type="InterPro" id="IPR011990">
    <property type="entry name" value="TPR-like_helical_dom_sf"/>
</dbReference>
<dbReference type="Proteomes" id="UP000316437">
    <property type="component" value="Unassembled WGS sequence"/>
</dbReference>
<reference evidence="1 2" key="1">
    <citation type="submission" date="2019-06" db="EMBL/GenBank/DDBJ databases">
        <title>Sorghum-associated microbial communities from plants grown in Nebraska, USA.</title>
        <authorList>
            <person name="Schachtman D."/>
        </authorList>
    </citation>
    <scope>NUCLEOTIDE SEQUENCE [LARGE SCALE GENOMIC DNA]</scope>
    <source>
        <strain evidence="1 2">110</strain>
    </source>
</reference>
<evidence type="ECO:0000313" key="1">
    <source>
        <dbReference type="EMBL" id="TQM21464.1"/>
    </source>
</evidence>
<dbReference type="EMBL" id="VFPD01000001">
    <property type="protein sequence ID" value="TQM21464.1"/>
    <property type="molecule type" value="Genomic_DNA"/>
</dbReference>
<keyword evidence="2" id="KW-1185">Reference proteome</keyword>
<proteinExistence type="predicted"/>
<accession>A0A543EIR8</accession>
<dbReference type="AlphaFoldDB" id="A0A543EIR8"/>
<protein>
    <recommendedName>
        <fullName evidence="3">Tetratricopeptide repeat protein</fullName>
    </recommendedName>
</protein>
<gene>
    <name evidence="1" type="ORF">FB551_1152</name>
</gene>
<name>A0A543EIR8_9FLAO</name>
<dbReference type="SUPFAM" id="SSF48452">
    <property type="entry name" value="TPR-like"/>
    <property type="match status" value="1"/>
</dbReference>
<organism evidence="1 2">
    <name type="scientific">Chryseobacterium aquifrigidense</name>
    <dbReference type="NCBI Taxonomy" id="558021"/>
    <lineage>
        <taxon>Bacteria</taxon>
        <taxon>Pseudomonadati</taxon>
        <taxon>Bacteroidota</taxon>
        <taxon>Flavobacteriia</taxon>
        <taxon>Flavobacteriales</taxon>
        <taxon>Weeksellaceae</taxon>
        <taxon>Chryseobacterium group</taxon>
        <taxon>Chryseobacterium</taxon>
    </lineage>
</organism>
<evidence type="ECO:0008006" key="3">
    <source>
        <dbReference type="Google" id="ProtNLM"/>
    </source>
</evidence>
<comment type="caution">
    <text evidence="1">The sequence shown here is derived from an EMBL/GenBank/DDBJ whole genome shotgun (WGS) entry which is preliminary data.</text>
</comment>
<evidence type="ECO:0000313" key="2">
    <source>
        <dbReference type="Proteomes" id="UP000316437"/>
    </source>
</evidence>
<dbReference type="RefSeq" id="WP_047430734.1">
    <property type="nucleotide sequence ID" value="NZ_VFPD01000001.1"/>
</dbReference>